<dbReference type="InterPro" id="IPR009057">
    <property type="entry name" value="Homeodomain-like_sf"/>
</dbReference>
<dbReference type="Proteomes" id="UP001161423">
    <property type="component" value="Unassembled WGS sequence"/>
</dbReference>
<evidence type="ECO:0000259" key="3">
    <source>
        <dbReference type="PROSITE" id="PS50977"/>
    </source>
</evidence>
<dbReference type="InterPro" id="IPR001647">
    <property type="entry name" value="HTH_TetR"/>
</dbReference>
<dbReference type="InterPro" id="IPR054422">
    <property type="entry name" value="TetR-like_HI_0893_C"/>
</dbReference>
<evidence type="ECO:0000256" key="2">
    <source>
        <dbReference type="PROSITE-ProRule" id="PRU00335"/>
    </source>
</evidence>
<feature type="DNA-binding region" description="H-T-H motif" evidence="2">
    <location>
        <begin position="30"/>
        <end position="49"/>
    </location>
</feature>
<dbReference type="RefSeq" id="WP_284451534.1">
    <property type="nucleotide sequence ID" value="NZ_BSND01000006.1"/>
</dbReference>
<comment type="caution">
    <text evidence="4">The sequence shown here is derived from an EMBL/GenBank/DDBJ whole genome shotgun (WGS) entry which is preliminary data.</text>
</comment>
<keyword evidence="5" id="KW-1185">Reference proteome</keyword>
<dbReference type="InterPro" id="IPR050109">
    <property type="entry name" value="HTH-type_TetR-like_transc_reg"/>
</dbReference>
<reference evidence="4" key="2">
    <citation type="submission" date="2023-01" db="EMBL/GenBank/DDBJ databases">
        <title>Draft genome sequence of Methylophaga thalassica strain NBRC 102424.</title>
        <authorList>
            <person name="Sun Q."/>
            <person name="Mori K."/>
        </authorList>
    </citation>
    <scope>NUCLEOTIDE SEQUENCE</scope>
    <source>
        <strain evidence="4">NBRC 102424</strain>
    </source>
</reference>
<dbReference type="EMBL" id="BSND01000006">
    <property type="protein sequence ID" value="GLQ00408.1"/>
    <property type="molecule type" value="Genomic_DNA"/>
</dbReference>
<dbReference type="PRINTS" id="PR00455">
    <property type="entry name" value="HTHTETR"/>
</dbReference>
<dbReference type="Pfam" id="PF22604">
    <property type="entry name" value="TetR_HI_0893_C"/>
    <property type="match status" value="1"/>
</dbReference>
<evidence type="ECO:0000313" key="5">
    <source>
        <dbReference type="Proteomes" id="UP001161423"/>
    </source>
</evidence>
<gene>
    <name evidence="4" type="ORF">GCM10007891_22610</name>
</gene>
<evidence type="ECO:0000313" key="4">
    <source>
        <dbReference type="EMBL" id="GLQ00408.1"/>
    </source>
</evidence>
<keyword evidence="1 2" id="KW-0238">DNA-binding</keyword>
<organism evidence="4 5">
    <name type="scientific">Methylophaga thalassica</name>
    <dbReference type="NCBI Taxonomy" id="40223"/>
    <lineage>
        <taxon>Bacteria</taxon>
        <taxon>Pseudomonadati</taxon>
        <taxon>Pseudomonadota</taxon>
        <taxon>Gammaproteobacteria</taxon>
        <taxon>Thiotrichales</taxon>
        <taxon>Piscirickettsiaceae</taxon>
        <taxon>Methylophaga</taxon>
    </lineage>
</organism>
<sequence>MCASSCKDKHQAILSATLKLLAEKGFHGFSIKQLSNEAGVAAGTIYLYFKDKDALIADLHSTIISAVAKAIFKNKNGALPIKDQHRQMCLNLWQFCLENESITLCKPQFDHLPMDVLHHLYDDTWSQLKPIAELYEQGRQQGVLKNLPDDVLSAFSFEPIVNLAGQQLRRTIDITNDDLNTMLEASWSAISTSTIETQ</sequence>
<feature type="domain" description="HTH tetR-type" evidence="3">
    <location>
        <begin position="7"/>
        <end position="67"/>
    </location>
</feature>
<dbReference type="Gene3D" id="1.10.357.10">
    <property type="entry name" value="Tetracycline Repressor, domain 2"/>
    <property type="match status" value="1"/>
</dbReference>
<accession>A0ABQ5TYI3</accession>
<protein>
    <submittedName>
        <fullName evidence="4">TetR family transcriptional regulator</fullName>
    </submittedName>
</protein>
<evidence type="ECO:0000256" key="1">
    <source>
        <dbReference type="ARBA" id="ARBA00023125"/>
    </source>
</evidence>
<dbReference type="Pfam" id="PF00440">
    <property type="entry name" value="TetR_N"/>
    <property type="match status" value="1"/>
</dbReference>
<reference evidence="4" key="1">
    <citation type="journal article" date="2014" name="Int. J. Syst. Evol. Microbiol.">
        <title>Complete genome of a new Firmicutes species belonging to the dominant human colonic microbiota ('Ruminococcus bicirculans') reveals two chromosomes and a selective capacity to utilize plant glucans.</title>
        <authorList>
            <consortium name="NISC Comparative Sequencing Program"/>
            <person name="Wegmann U."/>
            <person name="Louis P."/>
            <person name="Goesmann A."/>
            <person name="Henrissat B."/>
            <person name="Duncan S.H."/>
            <person name="Flint H.J."/>
        </authorList>
    </citation>
    <scope>NUCLEOTIDE SEQUENCE</scope>
    <source>
        <strain evidence="4">NBRC 102424</strain>
    </source>
</reference>
<dbReference type="PANTHER" id="PTHR30055:SF207">
    <property type="entry name" value="HTH-TYPE TRANSCRIPTIONAL REPRESSOR FATR"/>
    <property type="match status" value="1"/>
</dbReference>
<dbReference type="PANTHER" id="PTHR30055">
    <property type="entry name" value="HTH-TYPE TRANSCRIPTIONAL REGULATOR RUTR"/>
    <property type="match status" value="1"/>
</dbReference>
<dbReference type="PROSITE" id="PS50977">
    <property type="entry name" value="HTH_TETR_2"/>
    <property type="match status" value="1"/>
</dbReference>
<dbReference type="SUPFAM" id="SSF46689">
    <property type="entry name" value="Homeodomain-like"/>
    <property type="match status" value="1"/>
</dbReference>
<dbReference type="InterPro" id="IPR023772">
    <property type="entry name" value="DNA-bd_HTH_TetR-type_CS"/>
</dbReference>
<name>A0ABQ5TYI3_9GAMM</name>
<dbReference type="PROSITE" id="PS01081">
    <property type="entry name" value="HTH_TETR_1"/>
    <property type="match status" value="1"/>
</dbReference>
<proteinExistence type="predicted"/>